<evidence type="ECO:0000313" key="1">
    <source>
        <dbReference type="EMBL" id="MDE8648913.1"/>
    </source>
</evidence>
<reference evidence="1" key="1">
    <citation type="submission" date="2023-02" db="EMBL/GenBank/DDBJ databases">
        <title>A novel hydrolase synthesized by Rhodococcus erythropolis HQ is responsible for the detoxification of Zearalenone.</title>
        <authorList>
            <person name="Hu J."/>
            <person name="Xu J."/>
        </authorList>
    </citation>
    <scope>NUCLEOTIDE SEQUENCE</scope>
    <source>
        <strain evidence="1">HQ</strain>
    </source>
</reference>
<sequence length="84" mass="9208">MRITSRGSCQTVHGDPSTVLAIVELDEGPWLYTFLTESPRADAPGPLRVSFQGREEGKRYPVFCLCGDDRGELLSDVNSGLLSH</sequence>
<dbReference type="Proteomes" id="UP001217325">
    <property type="component" value="Unassembled WGS sequence"/>
</dbReference>
<dbReference type="AlphaFoldDB" id="A0AAW6LSU3"/>
<comment type="caution">
    <text evidence="1">The sequence shown here is derived from an EMBL/GenBank/DDBJ whole genome shotgun (WGS) entry which is preliminary data.</text>
</comment>
<dbReference type="EMBL" id="JARDXE010000022">
    <property type="protein sequence ID" value="MDE8648913.1"/>
    <property type="molecule type" value="Genomic_DNA"/>
</dbReference>
<gene>
    <name evidence="1" type="ORF">PXH69_28480</name>
</gene>
<name>A0AAW6LSU3_RHOSG</name>
<proteinExistence type="predicted"/>
<accession>A0AAW6LSU3</accession>
<organism evidence="1 2">
    <name type="scientific">Rhodococcus qingshengii</name>
    <dbReference type="NCBI Taxonomy" id="334542"/>
    <lineage>
        <taxon>Bacteria</taxon>
        <taxon>Bacillati</taxon>
        <taxon>Actinomycetota</taxon>
        <taxon>Actinomycetes</taxon>
        <taxon>Mycobacteriales</taxon>
        <taxon>Nocardiaceae</taxon>
        <taxon>Rhodococcus</taxon>
        <taxon>Rhodococcus erythropolis group</taxon>
    </lineage>
</organism>
<protein>
    <submittedName>
        <fullName evidence="1">Uncharacterized protein</fullName>
    </submittedName>
</protein>
<evidence type="ECO:0000313" key="2">
    <source>
        <dbReference type="Proteomes" id="UP001217325"/>
    </source>
</evidence>
<dbReference type="RefSeq" id="WP_275232645.1">
    <property type="nucleotide sequence ID" value="NZ_JARDXE010000022.1"/>
</dbReference>